<dbReference type="GO" id="GO:0005737">
    <property type="term" value="C:cytoplasm"/>
    <property type="evidence" value="ECO:0007669"/>
    <property type="project" value="TreeGrafter"/>
</dbReference>
<evidence type="ECO:0000256" key="1">
    <source>
        <dbReference type="ARBA" id="ARBA00022598"/>
    </source>
</evidence>
<dbReference type="InterPro" id="IPR004408">
    <property type="entry name" value="Biotin_CoA_COase_ligase"/>
</dbReference>
<dbReference type="SUPFAM" id="SSF55681">
    <property type="entry name" value="Class II aaRS and biotin synthetases"/>
    <property type="match status" value="1"/>
</dbReference>
<dbReference type="InterPro" id="IPR045864">
    <property type="entry name" value="aa-tRNA-synth_II/BPL/LPL"/>
</dbReference>
<dbReference type="AlphaFoldDB" id="A0A1I4LLA2"/>
<dbReference type="Proteomes" id="UP000199144">
    <property type="component" value="Unassembled WGS sequence"/>
</dbReference>
<keyword evidence="7" id="KW-1185">Reference proteome</keyword>
<dbReference type="EMBL" id="FOTQ01000002">
    <property type="protein sequence ID" value="SFL91750.1"/>
    <property type="molecule type" value="Genomic_DNA"/>
</dbReference>
<dbReference type="OrthoDB" id="9807064at2"/>
<organism evidence="6 7">
    <name type="scientific">Shimia aestuarii</name>
    <dbReference type="NCBI Taxonomy" id="254406"/>
    <lineage>
        <taxon>Bacteria</taxon>
        <taxon>Pseudomonadati</taxon>
        <taxon>Pseudomonadota</taxon>
        <taxon>Alphaproteobacteria</taxon>
        <taxon>Rhodobacterales</taxon>
        <taxon>Roseobacteraceae</taxon>
    </lineage>
</organism>
<evidence type="ECO:0000256" key="3">
    <source>
        <dbReference type="ARBA" id="ARBA00024227"/>
    </source>
</evidence>
<dbReference type="EC" id="6.3.4.15" evidence="3"/>
<dbReference type="PANTHER" id="PTHR12835:SF5">
    <property type="entry name" value="BIOTIN--PROTEIN LIGASE"/>
    <property type="match status" value="1"/>
</dbReference>
<dbReference type="InterPro" id="IPR004143">
    <property type="entry name" value="BPL_LPL_catalytic"/>
</dbReference>
<comment type="catalytic activity">
    <reaction evidence="4">
        <text>biotin + L-lysyl-[protein] + ATP = N(6)-biotinyl-L-lysyl-[protein] + AMP + diphosphate + H(+)</text>
        <dbReference type="Rhea" id="RHEA:11756"/>
        <dbReference type="Rhea" id="RHEA-COMP:9752"/>
        <dbReference type="Rhea" id="RHEA-COMP:10505"/>
        <dbReference type="ChEBI" id="CHEBI:15378"/>
        <dbReference type="ChEBI" id="CHEBI:29969"/>
        <dbReference type="ChEBI" id="CHEBI:30616"/>
        <dbReference type="ChEBI" id="CHEBI:33019"/>
        <dbReference type="ChEBI" id="CHEBI:57586"/>
        <dbReference type="ChEBI" id="CHEBI:83144"/>
        <dbReference type="ChEBI" id="CHEBI:456215"/>
        <dbReference type="EC" id="6.3.4.15"/>
    </reaction>
</comment>
<dbReference type="Gene3D" id="3.30.930.10">
    <property type="entry name" value="Bira Bifunctional Protein, Domain 2"/>
    <property type="match status" value="1"/>
</dbReference>
<gene>
    <name evidence="6" type="ORF">SAMN04488042_102137</name>
</gene>
<dbReference type="Pfam" id="PF03099">
    <property type="entry name" value="BPL_LplA_LipB"/>
    <property type="match status" value="1"/>
</dbReference>
<dbReference type="Pfam" id="PF02237">
    <property type="entry name" value="BPL_C"/>
    <property type="match status" value="1"/>
</dbReference>
<evidence type="ECO:0000259" key="5">
    <source>
        <dbReference type="PROSITE" id="PS51733"/>
    </source>
</evidence>
<dbReference type="NCBIfam" id="TIGR00121">
    <property type="entry name" value="birA_ligase"/>
    <property type="match status" value="1"/>
</dbReference>
<dbReference type="CDD" id="cd16442">
    <property type="entry name" value="BPL"/>
    <property type="match status" value="1"/>
</dbReference>
<dbReference type="PANTHER" id="PTHR12835">
    <property type="entry name" value="BIOTIN PROTEIN LIGASE"/>
    <property type="match status" value="1"/>
</dbReference>
<dbReference type="STRING" id="254406.SAMN04488042_102137"/>
<feature type="domain" description="BPL/LPL catalytic" evidence="5">
    <location>
        <begin position="1"/>
        <end position="190"/>
    </location>
</feature>
<sequence>METGNWPEGYGRRVLAEVDSTNAEAARIAPELRGPEWILGLRQTQGRGRRGRPWADPVGNFAATLVLQPGEAPERVALRSFIASLALYDAFAAAAETETPFALKWPNDVLLNGGKVAGILLETAGMAGGAVNHVAIGIGVNLKHAPAIGEVEAGATRPVSLLSETGTEITPEAFLDLVAAAFARYETQFRTFGFEPIRTAWLARAARLGEVITARTSREETTGVFETVDSSGNLVLNTAQGRVAIPAAEIYF</sequence>
<evidence type="ECO:0000313" key="7">
    <source>
        <dbReference type="Proteomes" id="UP000199144"/>
    </source>
</evidence>
<evidence type="ECO:0000256" key="2">
    <source>
        <dbReference type="ARBA" id="ARBA00023267"/>
    </source>
</evidence>
<keyword evidence="1 6" id="KW-0436">Ligase</keyword>
<keyword evidence="2" id="KW-0092">Biotin</keyword>
<dbReference type="RefSeq" id="WP_093092918.1">
    <property type="nucleotide sequence ID" value="NZ_FOTQ01000002.1"/>
</dbReference>
<name>A0A1I4LLA2_9RHOB</name>
<dbReference type="GO" id="GO:0004077">
    <property type="term" value="F:biotin--[biotin carboxyl-carrier protein] ligase activity"/>
    <property type="evidence" value="ECO:0007669"/>
    <property type="project" value="UniProtKB-EC"/>
</dbReference>
<dbReference type="InterPro" id="IPR003142">
    <property type="entry name" value="BPL_C"/>
</dbReference>
<evidence type="ECO:0000313" key="6">
    <source>
        <dbReference type="EMBL" id="SFL91750.1"/>
    </source>
</evidence>
<reference evidence="6 7" key="1">
    <citation type="submission" date="2016-10" db="EMBL/GenBank/DDBJ databases">
        <authorList>
            <person name="de Groot N.N."/>
        </authorList>
    </citation>
    <scope>NUCLEOTIDE SEQUENCE [LARGE SCALE GENOMIC DNA]</scope>
    <source>
        <strain evidence="6 7">DSM 15283</strain>
    </source>
</reference>
<protein>
    <recommendedName>
        <fullName evidence="3">biotin--[biotin carboxyl-carrier protein] ligase</fullName>
        <ecNumber evidence="3">6.3.4.15</ecNumber>
    </recommendedName>
</protein>
<proteinExistence type="predicted"/>
<evidence type="ECO:0000256" key="4">
    <source>
        <dbReference type="ARBA" id="ARBA00047846"/>
    </source>
</evidence>
<accession>A0A1I4LLA2</accession>
<dbReference type="PROSITE" id="PS51733">
    <property type="entry name" value="BPL_LPL_CATALYTIC"/>
    <property type="match status" value="1"/>
</dbReference>